<evidence type="ECO:0000256" key="4">
    <source>
        <dbReference type="ARBA" id="ARBA00022840"/>
    </source>
</evidence>
<keyword evidence="8" id="KW-0812">Transmembrane</keyword>
<dbReference type="EMBL" id="BPLF01000005">
    <property type="protein sequence ID" value="GIX65634.1"/>
    <property type="molecule type" value="Genomic_DNA"/>
</dbReference>
<dbReference type="PRINTS" id="PR01041">
    <property type="entry name" value="TRNASYNTHMET"/>
</dbReference>
<dbReference type="InterPro" id="IPR033911">
    <property type="entry name" value="MetRS_core"/>
</dbReference>
<evidence type="ECO:0000256" key="5">
    <source>
        <dbReference type="ARBA" id="ARBA00022917"/>
    </source>
</evidence>
<dbReference type="RefSeq" id="XP_067717703.1">
    <property type="nucleotide sequence ID" value="XM_067861602.1"/>
</dbReference>
<evidence type="ECO:0000313" key="11">
    <source>
        <dbReference type="Proteomes" id="UP001497744"/>
    </source>
</evidence>
<dbReference type="Gene3D" id="1.10.730.10">
    <property type="entry name" value="Isoleucyl-tRNA Synthetase, Domain 1"/>
    <property type="match status" value="1"/>
</dbReference>
<dbReference type="Gene3D" id="3.40.50.620">
    <property type="entry name" value="HUPs"/>
    <property type="match status" value="1"/>
</dbReference>
<organism evidence="10 11">
    <name type="scientific">Babesia caballi</name>
    <dbReference type="NCBI Taxonomy" id="5871"/>
    <lineage>
        <taxon>Eukaryota</taxon>
        <taxon>Sar</taxon>
        <taxon>Alveolata</taxon>
        <taxon>Apicomplexa</taxon>
        <taxon>Aconoidasida</taxon>
        <taxon>Piroplasmida</taxon>
        <taxon>Babesiidae</taxon>
        <taxon>Babesia</taxon>
    </lineage>
</organism>
<keyword evidence="3 7" id="KW-0547">Nucleotide-binding</keyword>
<dbReference type="SUPFAM" id="SSF52374">
    <property type="entry name" value="Nucleotidylyl transferase"/>
    <property type="match status" value="1"/>
</dbReference>
<feature type="transmembrane region" description="Helical" evidence="8">
    <location>
        <begin position="180"/>
        <end position="199"/>
    </location>
</feature>
<accession>A0AAV4LZV3</accession>
<evidence type="ECO:0000313" key="10">
    <source>
        <dbReference type="EMBL" id="GIX65634.1"/>
    </source>
</evidence>
<evidence type="ECO:0000256" key="2">
    <source>
        <dbReference type="ARBA" id="ARBA00022598"/>
    </source>
</evidence>
<evidence type="ECO:0000256" key="1">
    <source>
        <dbReference type="ARBA" id="ARBA00012838"/>
    </source>
</evidence>
<dbReference type="EC" id="6.1.1.10" evidence="1"/>
<dbReference type="Gene3D" id="2.170.220.10">
    <property type="match status" value="1"/>
</dbReference>
<dbReference type="Pfam" id="PF09334">
    <property type="entry name" value="tRNA-synt_1g"/>
    <property type="match status" value="1"/>
</dbReference>
<keyword evidence="8" id="KW-0472">Membrane</keyword>
<dbReference type="Proteomes" id="UP001497744">
    <property type="component" value="Unassembled WGS sequence"/>
</dbReference>
<keyword evidence="11" id="KW-1185">Reference proteome</keyword>
<evidence type="ECO:0000256" key="7">
    <source>
        <dbReference type="RuleBase" id="RU363039"/>
    </source>
</evidence>
<proteinExistence type="inferred from homology"/>
<sequence length="418" mass="47172">MRAHYREVQLAYNVPVDVNVHTAEESHKRKVVEAFTKLLSSGDIYEGLHQGYFSPAEDAYYTKCQLQNGRSPQGFAVQPVAEKAFFFRLSKYRDALRQIMGKEGFLLPDKRRNEALALLSSDLPDIAVTRSNTEWGVPVNVPGFEGHTVYVWLDALLGYATNYPQKGLYTNTIMVFGKDILRFIALVWPALLIAFGLPLPQQLICHGWLMHNDAKISKSKGEKVLALPPVGAPDVARFVLMNLGAFGEDIQFDRDRVENLVEVVRDKYANLTHRLTGLLNKRNVEQLGPGGQVPPDLFVEQVVGRWRTLELTMRQYRIDKYGDEVSRVAADINSYITQNRLWEIQDEKELKRHGLVLCQSLLALTIYVYPIMPTLAQLNLERLQPDIDGVPVGIGTASDILQNLGRVAFKPQHMGALM</sequence>
<protein>
    <recommendedName>
        <fullName evidence="1">methionine--tRNA ligase</fullName>
        <ecNumber evidence="1">6.1.1.10</ecNumber>
    </recommendedName>
</protein>
<dbReference type="AlphaFoldDB" id="A0AAV4LZV3"/>
<reference evidence="10 11" key="1">
    <citation type="submission" date="2021-06" db="EMBL/GenBank/DDBJ databases">
        <title>Genome sequence of Babesia caballi.</title>
        <authorList>
            <person name="Yamagishi J."/>
            <person name="Kidaka T."/>
            <person name="Ochi A."/>
        </authorList>
    </citation>
    <scope>NUCLEOTIDE SEQUENCE [LARGE SCALE GENOMIC DNA]</scope>
    <source>
        <strain evidence="10">USDA-D6B2</strain>
    </source>
</reference>
<dbReference type="GO" id="GO:0004825">
    <property type="term" value="F:methionine-tRNA ligase activity"/>
    <property type="evidence" value="ECO:0007669"/>
    <property type="project" value="UniProtKB-EC"/>
</dbReference>
<dbReference type="GO" id="GO:0006431">
    <property type="term" value="P:methionyl-tRNA aminoacylation"/>
    <property type="evidence" value="ECO:0007669"/>
    <property type="project" value="InterPro"/>
</dbReference>
<dbReference type="InterPro" id="IPR015413">
    <property type="entry name" value="Methionyl/Leucyl_tRNA_Synth"/>
</dbReference>
<evidence type="ECO:0000256" key="6">
    <source>
        <dbReference type="ARBA" id="ARBA00023146"/>
    </source>
</evidence>
<keyword evidence="8" id="KW-1133">Transmembrane helix</keyword>
<evidence type="ECO:0000256" key="3">
    <source>
        <dbReference type="ARBA" id="ARBA00022741"/>
    </source>
</evidence>
<evidence type="ECO:0000259" key="9">
    <source>
        <dbReference type="Pfam" id="PF09334"/>
    </source>
</evidence>
<dbReference type="PANTHER" id="PTHR43326:SF1">
    <property type="entry name" value="METHIONINE--TRNA LIGASE, MITOCHONDRIAL"/>
    <property type="match status" value="1"/>
</dbReference>
<keyword evidence="5 7" id="KW-0648">Protein biosynthesis</keyword>
<dbReference type="PANTHER" id="PTHR43326">
    <property type="entry name" value="METHIONYL-TRNA SYNTHETASE"/>
    <property type="match status" value="1"/>
</dbReference>
<gene>
    <name evidence="10" type="ORF">BcabD6B2_50690</name>
</gene>
<dbReference type="InterPro" id="IPR023457">
    <property type="entry name" value="Met-tRNA_synth_2"/>
</dbReference>
<feature type="domain" description="Methionyl/Leucyl tRNA synthetase" evidence="9">
    <location>
        <begin position="81"/>
        <end position="275"/>
    </location>
</feature>
<keyword evidence="6 7" id="KW-0030">Aminoacyl-tRNA synthetase</keyword>
<dbReference type="SUPFAM" id="SSF47323">
    <property type="entry name" value="Anticodon-binding domain of a subclass of class I aminoacyl-tRNA synthetases"/>
    <property type="match status" value="1"/>
</dbReference>
<comment type="caution">
    <text evidence="10">The sequence shown here is derived from an EMBL/GenBank/DDBJ whole genome shotgun (WGS) entry which is preliminary data.</text>
</comment>
<keyword evidence="4 7" id="KW-0067">ATP-binding</keyword>
<dbReference type="InterPro" id="IPR009080">
    <property type="entry name" value="tRNAsynth_Ia_anticodon-bd"/>
</dbReference>
<keyword evidence="2 7" id="KW-0436">Ligase</keyword>
<dbReference type="GO" id="GO:0005524">
    <property type="term" value="F:ATP binding"/>
    <property type="evidence" value="ECO:0007669"/>
    <property type="project" value="UniProtKB-KW"/>
</dbReference>
<comment type="similarity">
    <text evidence="7">Belongs to the class-I aminoacyl-tRNA synthetase family.</text>
</comment>
<evidence type="ECO:0000256" key="8">
    <source>
        <dbReference type="SAM" id="Phobius"/>
    </source>
</evidence>
<dbReference type="GeneID" id="94197115"/>
<dbReference type="InterPro" id="IPR014729">
    <property type="entry name" value="Rossmann-like_a/b/a_fold"/>
</dbReference>
<name>A0AAV4LZV3_BABCB</name>